<protein>
    <submittedName>
        <fullName evidence="2">Uncharacterized protein</fullName>
    </submittedName>
</protein>
<sequence length="194" mass="20932">MVSRSLIGALTAATLSVFALTGTASAQSDLTFEDVFAAAEATTYKAQVVTTNPARNEIIVKADNKNEFSVPVQDGFDIGSVRKNQFLNVTYLAGVVIDIEKSEKTKPQVDVSKTVVLADQDRLPSGLSARQMTVTVKIETADKKTGNVRFTGPDGNERTYKVQNPDMLTDLNVSSGDLFDITFFDAIGIEITNT</sequence>
<name>A0A562T7H6_9HYPH</name>
<evidence type="ECO:0000256" key="1">
    <source>
        <dbReference type="SAM" id="SignalP"/>
    </source>
</evidence>
<dbReference type="AlphaFoldDB" id="A0A562T7H6"/>
<organism evidence="2 3">
    <name type="scientific">Roseibium hamelinense</name>
    <dbReference type="NCBI Taxonomy" id="150831"/>
    <lineage>
        <taxon>Bacteria</taxon>
        <taxon>Pseudomonadati</taxon>
        <taxon>Pseudomonadota</taxon>
        <taxon>Alphaproteobacteria</taxon>
        <taxon>Hyphomicrobiales</taxon>
        <taxon>Stappiaceae</taxon>
        <taxon>Roseibium</taxon>
    </lineage>
</organism>
<proteinExistence type="predicted"/>
<dbReference type="EMBL" id="VLLF01000003">
    <property type="protein sequence ID" value="TWI89561.1"/>
    <property type="molecule type" value="Genomic_DNA"/>
</dbReference>
<dbReference type="Proteomes" id="UP000320593">
    <property type="component" value="Unassembled WGS sequence"/>
</dbReference>
<accession>A0A562T7H6</accession>
<reference evidence="2 3" key="1">
    <citation type="submission" date="2019-07" db="EMBL/GenBank/DDBJ databases">
        <title>Genomic Encyclopedia of Archaeal and Bacterial Type Strains, Phase II (KMG-II): from individual species to whole genera.</title>
        <authorList>
            <person name="Goeker M."/>
        </authorList>
    </citation>
    <scope>NUCLEOTIDE SEQUENCE [LARGE SCALE GENOMIC DNA]</scope>
    <source>
        <strain evidence="2 3">ATCC BAA-252</strain>
    </source>
</reference>
<dbReference type="RefSeq" id="WP_208995040.1">
    <property type="nucleotide sequence ID" value="NZ_SMLY01000052.1"/>
</dbReference>
<evidence type="ECO:0000313" key="2">
    <source>
        <dbReference type="EMBL" id="TWI89561.1"/>
    </source>
</evidence>
<feature type="chain" id="PRO_5022134573" evidence="1">
    <location>
        <begin position="27"/>
        <end position="194"/>
    </location>
</feature>
<keyword evidence="1" id="KW-0732">Signal</keyword>
<feature type="signal peptide" evidence="1">
    <location>
        <begin position="1"/>
        <end position="26"/>
    </location>
</feature>
<evidence type="ECO:0000313" key="3">
    <source>
        <dbReference type="Proteomes" id="UP000320593"/>
    </source>
</evidence>
<comment type="caution">
    <text evidence="2">The sequence shown here is derived from an EMBL/GenBank/DDBJ whole genome shotgun (WGS) entry which is preliminary data.</text>
</comment>
<keyword evidence="3" id="KW-1185">Reference proteome</keyword>
<gene>
    <name evidence="2" type="ORF">JM93_01764</name>
</gene>